<keyword evidence="2" id="KW-1185">Reference proteome</keyword>
<evidence type="ECO:0000313" key="2">
    <source>
        <dbReference type="Proteomes" id="UP000264702"/>
    </source>
</evidence>
<dbReference type="Proteomes" id="UP000264702">
    <property type="component" value="Unassembled WGS sequence"/>
</dbReference>
<dbReference type="OrthoDB" id="121558at2"/>
<protein>
    <submittedName>
        <fullName evidence="1">Uncharacterized protein</fullName>
    </submittedName>
</protein>
<dbReference type="RefSeq" id="WP_117302881.1">
    <property type="nucleotide sequence ID" value="NZ_QVQT02000007.1"/>
</dbReference>
<accession>A0A372IJQ7</accession>
<proteinExistence type="predicted"/>
<sequence length="83" mass="9119">MAKSKDHEVVSSLGQPHRALLFELKGEQTAEDGNAATVTTELFAALSLEEIIAYVRRRQQSTEILELKVLGEVQVLSSSEHLA</sequence>
<organism evidence="1 2">
    <name type="scientific">Paracidobacterium acidisoli</name>
    <dbReference type="NCBI Taxonomy" id="2303751"/>
    <lineage>
        <taxon>Bacteria</taxon>
        <taxon>Pseudomonadati</taxon>
        <taxon>Acidobacteriota</taxon>
        <taxon>Terriglobia</taxon>
        <taxon>Terriglobales</taxon>
        <taxon>Acidobacteriaceae</taxon>
        <taxon>Paracidobacterium</taxon>
    </lineage>
</organism>
<dbReference type="EMBL" id="QVQT01000007">
    <property type="protein sequence ID" value="RFU15095.1"/>
    <property type="molecule type" value="Genomic_DNA"/>
</dbReference>
<comment type="caution">
    <text evidence="1">The sequence shown here is derived from an EMBL/GenBank/DDBJ whole genome shotgun (WGS) entry which is preliminary data.</text>
</comment>
<gene>
    <name evidence="1" type="ORF">D0Y96_18305</name>
</gene>
<evidence type="ECO:0000313" key="1">
    <source>
        <dbReference type="EMBL" id="RFU15095.1"/>
    </source>
</evidence>
<name>A0A372IJQ7_9BACT</name>
<reference evidence="1 2" key="1">
    <citation type="submission" date="2018-08" db="EMBL/GenBank/DDBJ databases">
        <title>Acidipila sp. 4G-K13, an acidobacterium isolated from forest soil.</title>
        <authorList>
            <person name="Gao Z.-H."/>
            <person name="Qiu L.-H."/>
        </authorList>
    </citation>
    <scope>NUCLEOTIDE SEQUENCE [LARGE SCALE GENOMIC DNA]</scope>
    <source>
        <strain evidence="1 2">4G-K13</strain>
    </source>
</reference>
<dbReference type="AlphaFoldDB" id="A0A372IJQ7"/>